<keyword evidence="1" id="KW-0472">Membrane</keyword>
<reference evidence="2" key="1">
    <citation type="journal article" date="2020" name="Stud. Mycol.">
        <title>101 Dothideomycetes genomes: a test case for predicting lifestyles and emergence of pathogens.</title>
        <authorList>
            <person name="Haridas S."/>
            <person name="Albert R."/>
            <person name="Binder M."/>
            <person name="Bloem J."/>
            <person name="Labutti K."/>
            <person name="Salamov A."/>
            <person name="Andreopoulos B."/>
            <person name="Baker S."/>
            <person name="Barry K."/>
            <person name="Bills G."/>
            <person name="Bluhm B."/>
            <person name="Cannon C."/>
            <person name="Castanera R."/>
            <person name="Culley D."/>
            <person name="Daum C."/>
            <person name="Ezra D."/>
            <person name="Gonzalez J."/>
            <person name="Henrissat B."/>
            <person name="Kuo A."/>
            <person name="Liang C."/>
            <person name="Lipzen A."/>
            <person name="Lutzoni F."/>
            <person name="Magnuson J."/>
            <person name="Mondo S."/>
            <person name="Nolan M."/>
            <person name="Ohm R."/>
            <person name="Pangilinan J."/>
            <person name="Park H.-J."/>
            <person name="Ramirez L."/>
            <person name="Alfaro M."/>
            <person name="Sun H."/>
            <person name="Tritt A."/>
            <person name="Yoshinaga Y."/>
            <person name="Zwiers L.-H."/>
            <person name="Turgeon B."/>
            <person name="Goodwin S."/>
            <person name="Spatafora J."/>
            <person name="Crous P."/>
            <person name="Grigoriev I."/>
        </authorList>
    </citation>
    <scope>NUCLEOTIDE SEQUENCE</scope>
    <source>
        <strain evidence="2">HMLAC05119</strain>
    </source>
</reference>
<keyword evidence="1" id="KW-0812">Transmembrane</keyword>
<dbReference type="PANTHER" id="PTHR37048">
    <property type="entry name" value="QUESTIONABLE PROTEIN"/>
    <property type="match status" value="1"/>
</dbReference>
<evidence type="ECO:0000313" key="3">
    <source>
        <dbReference type="Proteomes" id="UP000800096"/>
    </source>
</evidence>
<dbReference type="OrthoDB" id="3537171at2759"/>
<evidence type="ECO:0000256" key="1">
    <source>
        <dbReference type="SAM" id="Phobius"/>
    </source>
</evidence>
<dbReference type="AlphaFoldDB" id="A0A6A5QJ93"/>
<name>A0A6A5QJ93_AMPQU</name>
<dbReference type="Proteomes" id="UP000800096">
    <property type="component" value="Unassembled WGS sequence"/>
</dbReference>
<keyword evidence="3" id="KW-1185">Reference proteome</keyword>
<keyword evidence="1" id="KW-1133">Transmembrane helix</keyword>
<proteinExistence type="predicted"/>
<sequence>MCTRGAILWLPPKTSIPSEHHPPADLVEEGCFNHPVLVLSVNAAETAVIVLIITSFGGTDLSIRHAHDTKARALHLPIYPSNAHPDNGMRLYLAGDQRLSKNSYIKIKPCRTIPTALLRPCKHGNFRLKTKSLQKLIKHMEFTDPWPKVGQVQQPVRAPQPVPKLPVAIHHPAREPISCASDYYMPGQWADDNRAVRASHIIPVHWVSPADRPARVYSGRERTPLLLPTYISGHEPKKDNSGSPWATFAWVIFIFTVVVGTAWYFKAFG</sequence>
<evidence type="ECO:0000313" key="2">
    <source>
        <dbReference type="EMBL" id="KAF1915523.1"/>
    </source>
</evidence>
<accession>A0A6A5QJ93</accession>
<dbReference type="InterPro" id="IPR011067">
    <property type="entry name" value="Plasmid_toxin/cell-grow_inhib"/>
</dbReference>
<dbReference type="Gene3D" id="2.30.30.110">
    <property type="match status" value="1"/>
</dbReference>
<dbReference type="PANTHER" id="PTHR37048:SF2">
    <property type="entry name" value="QUESTIONABLE PROTEIN"/>
    <property type="match status" value="1"/>
</dbReference>
<gene>
    <name evidence="2" type="ORF">BDU57DRAFT_450835</name>
</gene>
<organism evidence="2 3">
    <name type="scientific">Ampelomyces quisqualis</name>
    <name type="common">Powdery mildew agent</name>
    <dbReference type="NCBI Taxonomy" id="50730"/>
    <lineage>
        <taxon>Eukaryota</taxon>
        <taxon>Fungi</taxon>
        <taxon>Dikarya</taxon>
        <taxon>Ascomycota</taxon>
        <taxon>Pezizomycotina</taxon>
        <taxon>Dothideomycetes</taxon>
        <taxon>Pleosporomycetidae</taxon>
        <taxon>Pleosporales</taxon>
        <taxon>Pleosporineae</taxon>
        <taxon>Phaeosphaeriaceae</taxon>
        <taxon>Ampelomyces</taxon>
    </lineage>
</organism>
<protein>
    <submittedName>
        <fullName evidence="2">Uncharacterized protein</fullName>
    </submittedName>
</protein>
<dbReference type="EMBL" id="ML979136">
    <property type="protein sequence ID" value="KAF1915523.1"/>
    <property type="molecule type" value="Genomic_DNA"/>
</dbReference>
<feature type="transmembrane region" description="Helical" evidence="1">
    <location>
        <begin position="245"/>
        <end position="265"/>
    </location>
</feature>